<reference evidence="2 3" key="1">
    <citation type="submission" date="2023-03" db="EMBL/GenBank/DDBJ databases">
        <title>Thalassotalea loyana LMG 22536T draft genome sequence.</title>
        <authorList>
            <person name="Sawabe T."/>
        </authorList>
    </citation>
    <scope>NUCLEOTIDE SEQUENCE [LARGE SCALE GENOMIC DNA]</scope>
    <source>
        <strain evidence="2 3">LMG 22536</strain>
    </source>
</reference>
<evidence type="ECO:0000313" key="2">
    <source>
        <dbReference type="EMBL" id="GLX86862.1"/>
    </source>
</evidence>
<feature type="transmembrane region" description="Helical" evidence="1">
    <location>
        <begin position="16"/>
        <end position="38"/>
    </location>
</feature>
<evidence type="ECO:0008006" key="4">
    <source>
        <dbReference type="Google" id="ProtNLM"/>
    </source>
</evidence>
<gene>
    <name evidence="2" type="ORF">tloyanaT_31150</name>
</gene>
<keyword evidence="1" id="KW-1133">Transmembrane helix</keyword>
<feature type="transmembrane region" description="Helical" evidence="1">
    <location>
        <begin position="58"/>
        <end position="82"/>
    </location>
</feature>
<accession>A0ABQ6HFI6</accession>
<evidence type="ECO:0000256" key="1">
    <source>
        <dbReference type="SAM" id="Phobius"/>
    </source>
</evidence>
<dbReference type="Proteomes" id="UP001157134">
    <property type="component" value="Unassembled WGS sequence"/>
</dbReference>
<keyword evidence="3" id="KW-1185">Reference proteome</keyword>
<sequence>MKKQITKLSPHQNGKVFGILMALITLPFLLPMMFMFAFTAPQHDQFGNPVEFPTFFIFVAPFMYLIFGYISVAIGCLFYNFIQRFVGGFEFEVSELSKD</sequence>
<comment type="caution">
    <text evidence="2">The sequence shown here is derived from an EMBL/GenBank/DDBJ whole genome shotgun (WGS) entry which is preliminary data.</text>
</comment>
<name>A0ABQ6HFI6_9GAMM</name>
<dbReference type="EMBL" id="BSSV01000007">
    <property type="protein sequence ID" value="GLX86862.1"/>
    <property type="molecule type" value="Genomic_DNA"/>
</dbReference>
<dbReference type="RefSeq" id="WP_284300304.1">
    <property type="nucleotide sequence ID" value="NZ_BSSV01000007.1"/>
</dbReference>
<keyword evidence="1" id="KW-0812">Transmembrane</keyword>
<evidence type="ECO:0000313" key="3">
    <source>
        <dbReference type="Proteomes" id="UP001157134"/>
    </source>
</evidence>
<keyword evidence="1" id="KW-0472">Membrane</keyword>
<proteinExistence type="predicted"/>
<protein>
    <recommendedName>
        <fullName evidence="4">DUF3566 domain-containing protein</fullName>
    </recommendedName>
</protein>
<organism evidence="2 3">
    <name type="scientific">Thalassotalea loyana</name>
    <dbReference type="NCBI Taxonomy" id="280483"/>
    <lineage>
        <taxon>Bacteria</taxon>
        <taxon>Pseudomonadati</taxon>
        <taxon>Pseudomonadota</taxon>
        <taxon>Gammaproteobacteria</taxon>
        <taxon>Alteromonadales</taxon>
        <taxon>Colwelliaceae</taxon>
        <taxon>Thalassotalea</taxon>
    </lineage>
</organism>